<dbReference type="WBParaSite" id="L893_g4086.t1">
    <property type="protein sequence ID" value="L893_g4086.t1"/>
    <property type="gene ID" value="L893_g4086"/>
</dbReference>
<reference evidence="3" key="1">
    <citation type="submission" date="2016-11" db="UniProtKB">
        <authorList>
            <consortium name="WormBaseParasite"/>
        </authorList>
    </citation>
    <scope>IDENTIFICATION</scope>
</reference>
<dbReference type="AlphaFoldDB" id="A0A1I8AB24"/>
<dbReference type="Proteomes" id="UP000095287">
    <property type="component" value="Unplaced"/>
</dbReference>
<name>A0A1I8AB24_9BILA</name>
<evidence type="ECO:0000313" key="3">
    <source>
        <dbReference type="WBParaSite" id="L893_g4086.t1"/>
    </source>
</evidence>
<feature type="region of interest" description="Disordered" evidence="1">
    <location>
        <begin position="68"/>
        <end position="89"/>
    </location>
</feature>
<keyword evidence="2" id="KW-1185">Reference proteome</keyword>
<protein>
    <submittedName>
        <fullName evidence="3">Uncharacterized protein</fullName>
    </submittedName>
</protein>
<accession>A0A1I8AB24</accession>
<organism evidence="2 3">
    <name type="scientific">Steinernema glaseri</name>
    <dbReference type="NCBI Taxonomy" id="37863"/>
    <lineage>
        <taxon>Eukaryota</taxon>
        <taxon>Metazoa</taxon>
        <taxon>Ecdysozoa</taxon>
        <taxon>Nematoda</taxon>
        <taxon>Chromadorea</taxon>
        <taxon>Rhabditida</taxon>
        <taxon>Tylenchina</taxon>
        <taxon>Panagrolaimomorpha</taxon>
        <taxon>Strongyloidoidea</taxon>
        <taxon>Steinernematidae</taxon>
        <taxon>Steinernema</taxon>
    </lineage>
</organism>
<proteinExistence type="predicted"/>
<evidence type="ECO:0000313" key="2">
    <source>
        <dbReference type="Proteomes" id="UP000095287"/>
    </source>
</evidence>
<evidence type="ECO:0000256" key="1">
    <source>
        <dbReference type="SAM" id="MobiDB-lite"/>
    </source>
</evidence>
<sequence>MLGPSASSNAVSQGNNTMILPFVNIRSVGMESSGDVGDTPAANHGKLFPLVRLRISANIVSHLRCAQSALPSPPPTSQHRRNSSAKPQIALRRPISVAETALGTLRRPLHYPLRLFTRSSPDRLKMTNGPFARHPTRSASPTRIHSPLWVGFDSRGDRMYSYWVGSLLIDPLFWLLEVFACNQVLEKTLSPPRISSIWIKYAAS</sequence>